<evidence type="ECO:0000256" key="1">
    <source>
        <dbReference type="SAM" id="MobiDB-lite"/>
    </source>
</evidence>
<feature type="compositionally biased region" description="Basic residues" evidence="1">
    <location>
        <begin position="240"/>
        <end position="249"/>
    </location>
</feature>
<name>A0A6A5KXQ2_9PLEO</name>
<proteinExistence type="predicted"/>
<evidence type="ECO:0000313" key="3">
    <source>
        <dbReference type="Proteomes" id="UP000800040"/>
    </source>
</evidence>
<feature type="region of interest" description="Disordered" evidence="1">
    <location>
        <begin position="222"/>
        <end position="249"/>
    </location>
</feature>
<gene>
    <name evidence="2" type="ORF">BDW02DRAFT_483953</name>
</gene>
<organism evidence="2 3">
    <name type="scientific">Decorospora gaudefroyi</name>
    <dbReference type="NCBI Taxonomy" id="184978"/>
    <lineage>
        <taxon>Eukaryota</taxon>
        <taxon>Fungi</taxon>
        <taxon>Dikarya</taxon>
        <taxon>Ascomycota</taxon>
        <taxon>Pezizomycotina</taxon>
        <taxon>Dothideomycetes</taxon>
        <taxon>Pleosporomycetidae</taxon>
        <taxon>Pleosporales</taxon>
        <taxon>Pleosporineae</taxon>
        <taxon>Pleosporaceae</taxon>
        <taxon>Decorospora</taxon>
    </lineage>
</organism>
<keyword evidence="3" id="KW-1185">Reference proteome</keyword>
<feature type="compositionally biased region" description="Polar residues" evidence="1">
    <location>
        <begin position="226"/>
        <end position="236"/>
    </location>
</feature>
<dbReference type="EMBL" id="ML975251">
    <property type="protein sequence ID" value="KAF1838493.1"/>
    <property type="molecule type" value="Genomic_DNA"/>
</dbReference>
<sequence length="249" mass="27964">ELKLEELYQATMTGYGFQPVTTAYDAPFPIESLNEDNYQPLVEDVVPLVGNAHGSNAAPPPQPRYPPYSGRFQTAQEAKTHRKRMRVPAKSNAPDIERVKRSGRPYWVRRIYEAMIDITAISDGEASIHRERFVSGDAFEPHDLEAAAHHIFDAALAVHERGWNRLAIYHKKVVRGKLMDVSENSLEMRLTRICLCLKQSKATVDDALRGGVTLALLCDNPEARGSTKQSNNQGNSKRSERLKRAKSPK</sequence>
<accession>A0A6A5KXQ2</accession>
<dbReference type="OrthoDB" id="3786709at2759"/>
<dbReference type="Proteomes" id="UP000800040">
    <property type="component" value="Unassembled WGS sequence"/>
</dbReference>
<protein>
    <submittedName>
        <fullName evidence="2">Uncharacterized protein</fullName>
    </submittedName>
</protein>
<feature type="non-terminal residue" evidence="2">
    <location>
        <position position="249"/>
    </location>
</feature>
<dbReference type="AlphaFoldDB" id="A0A6A5KXQ2"/>
<evidence type="ECO:0000313" key="2">
    <source>
        <dbReference type="EMBL" id="KAF1838493.1"/>
    </source>
</evidence>
<feature type="non-terminal residue" evidence="2">
    <location>
        <position position="1"/>
    </location>
</feature>
<reference evidence="2" key="1">
    <citation type="submission" date="2020-01" db="EMBL/GenBank/DDBJ databases">
        <authorList>
            <consortium name="DOE Joint Genome Institute"/>
            <person name="Haridas S."/>
            <person name="Albert R."/>
            <person name="Binder M."/>
            <person name="Bloem J."/>
            <person name="Labutti K."/>
            <person name="Salamov A."/>
            <person name="Andreopoulos B."/>
            <person name="Baker S.E."/>
            <person name="Barry K."/>
            <person name="Bills G."/>
            <person name="Bluhm B.H."/>
            <person name="Cannon C."/>
            <person name="Castanera R."/>
            <person name="Culley D.E."/>
            <person name="Daum C."/>
            <person name="Ezra D."/>
            <person name="Gonzalez J.B."/>
            <person name="Henrissat B."/>
            <person name="Kuo A."/>
            <person name="Liang C."/>
            <person name="Lipzen A."/>
            <person name="Lutzoni F."/>
            <person name="Magnuson J."/>
            <person name="Mondo S."/>
            <person name="Nolan M."/>
            <person name="Ohm R."/>
            <person name="Pangilinan J."/>
            <person name="Park H.-J."/>
            <person name="Ramirez L."/>
            <person name="Alfaro M."/>
            <person name="Sun H."/>
            <person name="Tritt A."/>
            <person name="Yoshinaga Y."/>
            <person name="Zwiers L.-H."/>
            <person name="Turgeon B.G."/>
            <person name="Goodwin S.B."/>
            <person name="Spatafora J.W."/>
            <person name="Crous P.W."/>
            <person name="Grigoriev I.V."/>
        </authorList>
    </citation>
    <scope>NUCLEOTIDE SEQUENCE</scope>
    <source>
        <strain evidence="2">P77</strain>
    </source>
</reference>